<sequence>MEHLTTEKRDWIFIFQMHGRILTLYWIT</sequence>
<dbReference type="AlphaFoldDB" id="A0A0E9SV46"/>
<proteinExistence type="predicted"/>
<protein>
    <submittedName>
        <fullName evidence="1">Uncharacterized protein</fullName>
    </submittedName>
</protein>
<accession>A0A0E9SV46</accession>
<organism evidence="1">
    <name type="scientific">Anguilla anguilla</name>
    <name type="common">European freshwater eel</name>
    <name type="synonym">Muraena anguilla</name>
    <dbReference type="NCBI Taxonomy" id="7936"/>
    <lineage>
        <taxon>Eukaryota</taxon>
        <taxon>Metazoa</taxon>
        <taxon>Chordata</taxon>
        <taxon>Craniata</taxon>
        <taxon>Vertebrata</taxon>
        <taxon>Euteleostomi</taxon>
        <taxon>Actinopterygii</taxon>
        <taxon>Neopterygii</taxon>
        <taxon>Teleostei</taxon>
        <taxon>Anguilliformes</taxon>
        <taxon>Anguillidae</taxon>
        <taxon>Anguilla</taxon>
    </lineage>
</organism>
<dbReference type="EMBL" id="GBXM01064174">
    <property type="protein sequence ID" value="JAH44403.1"/>
    <property type="molecule type" value="Transcribed_RNA"/>
</dbReference>
<reference evidence="1" key="2">
    <citation type="journal article" date="2015" name="Fish Shellfish Immunol.">
        <title>Early steps in the European eel (Anguilla anguilla)-Vibrio vulnificus interaction in the gills: Role of the RtxA13 toxin.</title>
        <authorList>
            <person name="Callol A."/>
            <person name="Pajuelo D."/>
            <person name="Ebbesson L."/>
            <person name="Teles M."/>
            <person name="MacKenzie S."/>
            <person name="Amaro C."/>
        </authorList>
    </citation>
    <scope>NUCLEOTIDE SEQUENCE</scope>
</reference>
<reference evidence="1" key="1">
    <citation type="submission" date="2014-11" db="EMBL/GenBank/DDBJ databases">
        <authorList>
            <person name="Amaro Gonzalez C."/>
        </authorList>
    </citation>
    <scope>NUCLEOTIDE SEQUENCE</scope>
</reference>
<evidence type="ECO:0000313" key="1">
    <source>
        <dbReference type="EMBL" id="JAH44403.1"/>
    </source>
</evidence>
<name>A0A0E9SV46_ANGAN</name>